<keyword evidence="3" id="KW-1185">Reference proteome</keyword>
<evidence type="ECO:0000256" key="1">
    <source>
        <dbReference type="SAM" id="Phobius"/>
    </source>
</evidence>
<name>A0A7Y9Z9U3_9MICO</name>
<sequence length="66" mass="7082">MVALAWGVPVIRALVFTVLGAVAIAVLPVAGSAVLIRLLRLRLLWRVRGRLRARRDAAALSRAGVL</sequence>
<reference evidence="2 3" key="1">
    <citation type="submission" date="2020-07" db="EMBL/GenBank/DDBJ databases">
        <title>Sequencing the genomes of 1000 actinobacteria strains.</title>
        <authorList>
            <person name="Klenk H.-P."/>
        </authorList>
    </citation>
    <scope>NUCLEOTIDE SEQUENCE [LARGE SCALE GENOMIC DNA]</scope>
    <source>
        <strain evidence="2 3">DSM 19970</strain>
    </source>
</reference>
<accession>A0A7Y9Z9U3</accession>
<feature type="transmembrane region" description="Helical" evidence="1">
    <location>
        <begin position="13"/>
        <end position="39"/>
    </location>
</feature>
<evidence type="ECO:0000313" key="3">
    <source>
        <dbReference type="Proteomes" id="UP000547973"/>
    </source>
</evidence>
<comment type="caution">
    <text evidence="2">The sequence shown here is derived from an EMBL/GenBank/DDBJ whole genome shotgun (WGS) entry which is preliminary data.</text>
</comment>
<organism evidence="2 3">
    <name type="scientific">Demequina lutea</name>
    <dbReference type="NCBI Taxonomy" id="431489"/>
    <lineage>
        <taxon>Bacteria</taxon>
        <taxon>Bacillati</taxon>
        <taxon>Actinomycetota</taxon>
        <taxon>Actinomycetes</taxon>
        <taxon>Micrococcales</taxon>
        <taxon>Demequinaceae</taxon>
        <taxon>Demequina</taxon>
    </lineage>
</organism>
<dbReference type="Proteomes" id="UP000547973">
    <property type="component" value="Unassembled WGS sequence"/>
</dbReference>
<evidence type="ECO:0000313" key="2">
    <source>
        <dbReference type="EMBL" id="NYI41419.1"/>
    </source>
</evidence>
<keyword evidence="1" id="KW-0812">Transmembrane</keyword>
<protein>
    <submittedName>
        <fullName evidence="2">Uncharacterized protein</fullName>
    </submittedName>
</protein>
<gene>
    <name evidence="2" type="ORF">BKA03_001538</name>
</gene>
<dbReference type="AlphaFoldDB" id="A0A7Y9Z9U3"/>
<keyword evidence="1" id="KW-1133">Transmembrane helix</keyword>
<dbReference type="EMBL" id="JACBZO010000001">
    <property type="protein sequence ID" value="NYI41419.1"/>
    <property type="molecule type" value="Genomic_DNA"/>
</dbReference>
<keyword evidence="1" id="KW-0472">Membrane</keyword>
<proteinExistence type="predicted"/>